<evidence type="ECO:0000256" key="5">
    <source>
        <dbReference type="ARBA" id="ARBA00022840"/>
    </source>
</evidence>
<evidence type="ECO:0000313" key="7">
    <source>
        <dbReference type="EMBL" id="TQL57726.1"/>
    </source>
</evidence>
<dbReference type="Pfam" id="PF00294">
    <property type="entry name" value="PfkB"/>
    <property type="match status" value="1"/>
</dbReference>
<dbReference type="PROSITE" id="PS00584">
    <property type="entry name" value="PFKB_KINASES_2"/>
    <property type="match status" value="1"/>
</dbReference>
<dbReference type="InterPro" id="IPR029056">
    <property type="entry name" value="Ribokinase-like"/>
</dbReference>
<protein>
    <submittedName>
        <fullName evidence="7">Fructokinase</fullName>
    </submittedName>
</protein>
<comment type="caution">
    <text evidence="7">The sequence shown here is derived from an EMBL/GenBank/DDBJ whole genome shotgun (WGS) entry which is preliminary data.</text>
</comment>
<feature type="domain" description="Carbohydrate kinase PfkB" evidence="6">
    <location>
        <begin position="3"/>
        <end position="299"/>
    </location>
</feature>
<reference evidence="7 8" key="1">
    <citation type="submission" date="2019-06" db="EMBL/GenBank/DDBJ databases">
        <title>Sequencing the genomes of 1000 actinobacteria strains.</title>
        <authorList>
            <person name="Klenk H.-P."/>
        </authorList>
    </citation>
    <scope>NUCLEOTIDE SEQUENCE [LARGE SCALE GENOMIC DNA]</scope>
    <source>
        <strain evidence="7 8">DSM 8251</strain>
    </source>
</reference>
<dbReference type="InterPro" id="IPR002173">
    <property type="entry name" value="Carboh/pur_kinase_PfkB_CS"/>
</dbReference>
<gene>
    <name evidence="7" type="ORF">FB460_1567</name>
</gene>
<dbReference type="Gene3D" id="3.40.1190.20">
    <property type="match status" value="1"/>
</dbReference>
<sequence>MKFVVCGEALVDLVPETQCSTFASTWQAQSAGGPMNTAIALARLGENVEFCGRISRDDFGRQIAEHLADNHVGAAHLVRTDDPTSLAVVSLDEQGKASYAFHFSGTSNFGWGAEELTAPAEGSWLHVASLALVVPPSNQVLLEWARNHRGPMSIDVNVRPTVIPDRQEYWRRIQPWFEVLGEHAGVLKASDEDLVFLARGAGMEPDPLEAARRWSDQFGFSLAVTTLGPDGAVAQRTGQPDITVPGERIELADTIGAGDTFMGAFLRAHANDPADLAGSLQEAVVASALVCERHGAQPPTGAELSDRLRR</sequence>
<evidence type="ECO:0000313" key="8">
    <source>
        <dbReference type="Proteomes" id="UP000316196"/>
    </source>
</evidence>
<evidence type="ECO:0000256" key="2">
    <source>
        <dbReference type="ARBA" id="ARBA00022679"/>
    </source>
</evidence>
<evidence type="ECO:0000256" key="1">
    <source>
        <dbReference type="ARBA" id="ARBA00010688"/>
    </source>
</evidence>
<accession>A0A542ZBL4</accession>
<dbReference type="Proteomes" id="UP000316196">
    <property type="component" value="Unassembled WGS sequence"/>
</dbReference>
<evidence type="ECO:0000256" key="3">
    <source>
        <dbReference type="ARBA" id="ARBA00022741"/>
    </source>
</evidence>
<dbReference type="EMBL" id="VFOR01000002">
    <property type="protein sequence ID" value="TQL57726.1"/>
    <property type="molecule type" value="Genomic_DNA"/>
</dbReference>
<organism evidence="7 8">
    <name type="scientific">Propioniferax innocua</name>
    <dbReference type="NCBI Taxonomy" id="1753"/>
    <lineage>
        <taxon>Bacteria</taxon>
        <taxon>Bacillati</taxon>
        <taxon>Actinomycetota</taxon>
        <taxon>Actinomycetes</taxon>
        <taxon>Propionibacteriales</taxon>
        <taxon>Propionibacteriaceae</taxon>
        <taxon>Propioniferax</taxon>
    </lineage>
</organism>
<dbReference type="InterPro" id="IPR011611">
    <property type="entry name" value="PfkB_dom"/>
</dbReference>
<dbReference type="CDD" id="cd01167">
    <property type="entry name" value="bac_FRK"/>
    <property type="match status" value="1"/>
</dbReference>
<evidence type="ECO:0000259" key="6">
    <source>
        <dbReference type="Pfam" id="PF00294"/>
    </source>
</evidence>
<dbReference type="GO" id="GO:0016301">
    <property type="term" value="F:kinase activity"/>
    <property type="evidence" value="ECO:0007669"/>
    <property type="project" value="UniProtKB-KW"/>
</dbReference>
<keyword evidence="2" id="KW-0808">Transferase</keyword>
<keyword evidence="4 7" id="KW-0418">Kinase</keyword>
<dbReference type="PANTHER" id="PTHR43085">
    <property type="entry name" value="HEXOKINASE FAMILY MEMBER"/>
    <property type="match status" value="1"/>
</dbReference>
<evidence type="ECO:0000256" key="4">
    <source>
        <dbReference type="ARBA" id="ARBA00022777"/>
    </source>
</evidence>
<name>A0A542ZBL4_9ACTN</name>
<comment type="similarity">
    <text evidence="1">Belongs to the carbohydrate kinase PfkB family.</text>
</comment>
<dbReference type="AlphaFoldDB" id="A0A542ZBL4"/>
<dbReference type="RefSeq" id="WP_142093572.1">
    <property type="nucleotide sequence ID" value="NZ_BAAAMD010000003.1"/>
</dbReference>
<keyword evidence="5" id="KW-0067">ATP-binding</keyword>
<dbReference type="SUPFAM" id="SSF53613">
    <property type="entry name" value="Ribokinase-like"/>
    <property type="match status" value="1"/>
</dbReference>
<dbReference type="PANTHER" id="PTHR43085:SF1">
    <property type="entry name" value="PSEUDOURIDINE KINASE-RELATED"/>
    <property type="match status" value="1"/>
</dbReference>
<dbReference type="InterPro" id="IPR050306">
    <property type="entry name" value="PfkB_Carbo_kinase"/>
</dbReference>
<keyword evidence="8" id="KW-1185">Reference proteome</keyword>
<dbReference type="OrthoDB" id="9795789at2"/>
<keyword evidence="3" id="KW-0547">Nucleotide-binding</keyword>
<proteinExistence type="inferred from homology"/>
<dbReference type="GO" id="GO:0005524">
    <property type="term" value="F:ATP binding"/>
    <property type="evidence" value="ECO:0007669"/>
    <property type="project" value="UniProtKB-KW"/>
</dbReference>